<keyword evidence="2" id="KW-1185">Reference proteome</keyword>
<evidence type="ECO:0000313" key="1">
    <source>
        <dbReference type="EMBL" id="THH28112.1"/>
    </source>
</evidence>
<dbReference type="InterPro" id="IPR011009">
    <property type="entry name" value="Kinase-like_dom_sf"/>
</dbReference>
<dbReference type="EMBL" id="SGPM01000201">
    <property type="protein sequence ID" value="THH28112.1"/>
    <property type="molecule type" value="Genomic_DNA"/>
</dbReference>
<dbReference type="PANTHER" id="PTHR37171">
    <property type="entry name" value="SERINE/THREONINE-PROTEIN KINASE YRZF-RELATED"/>
    <property type="match status" value="1"/>
</dbReference>
<dbReference type="AlphaFoldDB" id="A0A4S4MQ20"/>
<dbReference type="PANTHER" id="PTHR37171:SF1">
    <property type="entry name" value="SERINE_THREONINE-PROTEIN KINASE YRZF-RELATED"/>
    <property type="match status" value="1"/>
</dbReference>
<sequence>MSRMFTFRFRVPLPTTHFPAVTQLDGYPVCQLRPGHDYPFHLPPQIINVVDILHSSERTVVYLGLCEDHTELALKFTDIKTMSAEAGVYDTFEGLQGSVLPKLYGVLVGKDGDGKKIPCMVLERFGNRLEGRFSDLQKTEKAKILNKLAEAHRAGSVHRDLAERNVVVQGEDYRFIDWARGKRHMSSCLWTYDFTAHTEDDDVDPTDPAV</sequence>
<name>A0A4S4MQ20_9APHY</name>
<evidence type="ECO:0000313" key="2">
    <source>
        <dbReference type="Proteomes" id="UP000308730"/>
    </source>
</evidence>
<accession>A0A4S4MQ20</accession>
<comment type="caution">
    <text evidence="1">The sequence shown here is derived from an EMBL/GenBank/DDBJ whole genome shotgun (WGS) entry which is preliminary data.</text>
</comment>
<proteinExistence type="predicted"/>
<dbReference type="OrthoDB" id="2744910at2759"/>
<dbReference type="SUPFAM" id="SSF56112">
    <property type="entry name" value="Protein kinase-like (PK-like)"/>
    <property type="match status" value="1"/>
</dbReference>
<dbReference type="InterPro" id="IPR052396">
    <property type="entry name" value="Meiotic_Drive_Suppr_Kinase"/>
</dbReference>
<dbReference type="Proteomes" id="UP000308730">
    <property type="component" value="Unassembled WGS sequence"/>
</dbReference>
<evidence type="ECO:0008006" key="3">
    <source>
        <dbReference type="Google" id="ProtNLM"/>
    </source>
</evidence>
<gene>
    <name evidence="1" type="ORF">EUX98_g6063</name>
</gene>
<feature type="non-terminal residue" evidence="1">
    <location>
        <position position="210"/>
    </location>
</feature>
<organism evidence="1 2">
    <name type="scientific">Antrodiella citrinella</name>
    <dbReference type="NCBI Taxonomy" id="2447956"/>
    <lineage>
        <taxon>Eukaryota</taxon>
        <taxon>Fungi</taxon>
        <taxon>Dikarya</taxon>
        <taxon>Basidiomycota</taxon>
        <taxon>Agaricomycotina</taxon>
        <taxon>Agaricomycetes</taxon>
        <taxon>Polyporales</taxon>
        <taxon>Steccherinaceae</taxon>
        <taxon>Antrodiella</taxon>
    </lineage>
</organism>
<protein>
    <recommendedName>
        <fullName evidence="3">Protein kinase domain-containing protein</fullName>
    </recommendedName>
</protein>
<reference evidence="1 2" key="1">
    <citation type="submission" date="2019-02" db="EMBL/GenBank/DDBJ databases">
        <title>Genome sequencing of the rare red list fungi Antrodiella citrinella (Flaviporus citrinellus).</title>
        <authorList>
            <person name="Buettner E."/>
            <person name="Kellner H."/>
        </authorList>
    </citation>
    <scope>NUCLEOTIDE SEQUENCE [LARGE SCALE GENOMIC DNA]</scope>
    <source>
        <strain evidence="1 2">DSM 108506</strain>
    </source>
</reference>